<evidence type="ECO:0000259" key="1">
    <source>
        <dbReference type="PROSITE" id="PS51277"/>
    </source>
</evidence>
<feature type="domain" description="BURP" evidence="1">
    <location>
        <begin position="1"/>
        <end position="20"/>
    </location>
</feature>
<organism evidence="2 3">
    <name type="scientific">Actinophytocola algeriensis</name>
    <dbReference type="NCBI Taxonomy" id="1768010"/>
    <lineage>
        <taxon>Bacteria</taxon>
        <taxon>Bacillati</taxon>
        <taxon>Actinomycetota</taxon>
        <taxon>Actinomycetes</taxon>
        <taxon>Pseudonocardiales</taxon>
        <taxon>Pseudonocardiaceae</taxon>
    </lineage>
</organism>
<sequence>MPGEVACRWLPSGRALWVAAGTGDEVRVEIRDPDHRVAREVTVPDPFGQSMVVLCVHPRDDTVVL</sequence>
<evidence type="ECO:0000313" key="3">
    <source>
        <dbReference type="Proteomes" id="UP000520767"/>
    </source>
</evidence>
<comment type="caution">
    <text evidence="2">The sequence shown here is derived from an EMBL/GenBank/DDBJ whole genome shotgun (WGS) entry which is preliminary data.</text>
</comment>
<reference evidence="2 3" key="1">
    <citation type="submission" date="2020-08" db="EMBL/GenBank/DDBJ databases">
        <title>Genomic Encyclopedia of Type Strains, Phase III (KMG-III): the genomes of soil and plant-associated and newly described type strains.</title>
        <authorList>
            <person name="Whitman W."/>
        </authorList>
    </citation>
    <scope>NUCLEOTIDE SEQUENCE [LARGE SCALE GENOMIC DNA]</scope>
    <source>
        <strain evidence="2 3">CECT 8960</strain>
    </source>
</reference>
<dbReference type="InterPro" id="IPR004873">
    <property type="entry name" value="BURP_dom"/>
</dbReference>
<dbReference type="Proteomes" id="UP000520767">
    <property type="component" value="Unassembled WGS sequence"/>
</dbReference>
<dbReference type="AlphaFoldDB" id="A0A7W7VHB1"/>
<dbReference type="PROSITE" id="PS51277">
    <property type="entry name" value="BURP"/>
    <property type="match status" value="1"/>
</dbReference>
<keyword evidence="3" id="KW-1185">Reference proteome</keyword>
<proteinExistence type="predicted"/>
<evidence type="ECO:0000313" key="2">
    <source>
        <dbReference type="EMBL" id="MBB4910231.1"/>
    </source>
</evidence>
<dbReference type="EMBL" id="JACHJQ010000007">
    <property type="protein sequence ID" value="MBB4910231.1"/>
    <property type="molecule type" value="Genomic_DNA"/>
</dbReference>
<name>A0A7W7VHB1_9PSEU</name>
<gene>
    <name evidence="2" type="ORF">FHR82_006489</name>
</gene>
<dbReference type="RefSeq" id="WP_184814301.1">
    <property type="nucleotide sequence ID" value="NZ_JACHJQ010000007.1"/>
</dbReference>
<accession>A0A7W7VHB1</accession>
<protein>
    <recommendedName>
        <fullName evidence="1">BURP domain-containing protein</fullName>
    </recommendedName>
</protein>